<keyword evidence="8" id="KW-0479">Metal-binding</keyword>
<keyword evidence="3 8" id="KW-0237">DNA synthesis</keyword>
<dbReference type="HAMAP" id="MF_00124">
    <property type="entry name" value="Thymidine_kinase"/>
    <property type="match status" value="1"/>
</dbReference>
<dbReference type="EC" id="2.7.1.21" evidence="2 8"/>
<dbReference type="SUPFAM" id="SSF52540">
    <property type="entry name" value="P-loop containing nucleoside triphosphate hydrolases"/>
    <property type="match status" value="1"/>
</dbReference>
<evidence type="ECO:0000256" key="11">
    <source>
        <dbReference type="RuleBase" id="RU000544"/>
    </source>
</evidence>
<dbReference type="GO" id="GO:0004797">
    <property type="term" value="F:thymidine kinase activity"/>
    <property type="evidence" value="ECO:0007669"/>
    <property type="project" value="UniProtKB-UniRule"/>
</dbReference>
<evidence type="ECO:0000313" key="14">
    <source>
        <dbReference type="Proteomes" id="UP000078287"/>
    </source>
</evidence>
<dbReference type="EMBL" id="LWQS01000039">
    <property type="protein sequence ID" value="OAN47081.1"/>
    <property type="molecule type" value="Genomic_DNA"/>
</dbReference>
<evidence type="ECO:0000256" key="9">
    <source>
        <dbReference type="PIRSR" id="PIRSR035805-1"/>
    </source>
</evidence>
<feature type="binding site" evidence="8">
    <location>
        <position position="150"/>
    </location>
    <ligand>
        <name>Zn(2+)</name>
        <dbReference type="ChEBI" id="CHEBI:29105"/>
    </ligand>
</feature>
<reference evidence="13 14" key="1">
    <citation type="submission" date="2016-04" db="EMBL/GenBank/DDBJ databases">
        <title>Chloroflexus islandicus sp. nov., a thermophilic filamentous anoxygenic phototrophic bacterium from geyser Strokkur (Iceland).</title>
        <authorList>
            <person name="Gaisin V.A."/>
            <person name="Kalashnikov A.M."/>
            <person name="Sukhacheva M.V."/>
            <person name="Grouzdev D.S."/>
            <person name="Ivanov T.M."/>
            <person name="Kuznetsov B."/>
            <person name="Gorlenko V.M."/>
        </authorList>
    </citation>
    <scope>NUCLEOTIDE SEQUENCE [LARGE SCALE GENOMIC DNA]</scope>
    <source>
        <strain evidence="14">isl-2</strain>
    </source>
</reference>
<evidence type="ECO:0000256" key="5">
    <source>
        <dbReference type="ARBA" id="ARBA00022741"/>
    </source>
</evidence>
<feature type="binding site" evidence="8">
    <location>
        <begin position="15"/>
        <end position="22"/>
    </location>
    <ligand>
        <name>ATP</name>
        <dbReference type="ChEBI" id="CHEBI:30616"/>
    </ligand>
</feature>
<comment type="subunit">
    <text evidence="8">Homotetramer.</text>
</comment>
<dbReference type="Pfam" id="PF00265">
    <property type="entry name" value="TK"/>
    <property type="match status" value="1"/>
</dbReference>
<dbReference type="GO" id="GO:0008270">
    <property type="term" value="F:zinc ion binding"/>
    <property type="evidence" value="ECO:0007669"/>
    <property type="project" value="UniProtKB-UniRule"/>
</dbReference>
<dbReference type="GO" id="GO:0005829">
    <property type="term" value="C:cytosol"/>
    <property type="evidence" value="ECO:0007669"/>
    <property type="project" value="TreeGrafter"/>
</dbReference>
<evidence type="ECO:0000256" key="12">
    <source>
        <dbReference type="RuleBase" id="RU004165"/>
    </source>
</evidence>
<dbReference type="PIRSF" id="PIRSF035805">
    <property type="entry name" value="TK_cell"/>
    <property type="match status" value="1"/>
</dbReference>
<feature type="binding site" evidence="8">
    <location>
        <position position="188"/>
    </location>
    <ligand>
        <name>Zn(2+)</name>
        <dbReference type="ChEBI" id="CHEBI:29105"/>
    </ligand>
</feature>
<evidence type="ECO:0000256" key="10">
    <source>
        <dbReference type="PIRSR" id="PIRSR035805-2"/>
    </source>
</evidence>
<feature type="binding site" evidence="10">
    <location>
        <begin position="173"/>
        <end position="176"/>
    </location>
    <ligand>
        <name>substrate</name>
    </ligand>
</feature>
<dbReference type="PROSITE" id="PS00603">
    <property type="entry name" value="TK_CELLULAR_TYPE"/>
    <property type="match status" value="1"/>
</dbReference>
<comment type="similarity">
    <text evidence="1 8 12">Belongs to the thymidine kinase family.</text>
</comment>
<feature type="binding site" evidence="8">
    <location>
        <position position="185"/>
    </location>
    <ligand>
        <name>Zn(2+)</name>
        <dbReference type="ChEBI" id="CHEBI:29105"/>
    </ligand>
</feature>
<keyword evidence="8" id="KW-0862">Zinc</keyword>
<dbReference type="Proteomes" id="UP000078287">
    <property type="component" value="Unassembled WGS sequence"/>
</dbReference>
<keyword evidence="6 8" id="KW-0418">Kinase</keyword>
<keyword evidence="5 8" id="KW-0547">Nucleotide-binding</keyword>
<accession>A0A178ME32</accession>
<dbReference type="PANTHER" id="PTHR11441:SF0">
    <property type="entry name" value="THYMIDINE KINASE, CYTOSOLIC"/>
    <property type="match status" value="1"/>
</dbReference>
<keyword evidence="8" id="KW-0963">Cytoplasm</keyword>
<dbReference type="STRING" id="1707952.A6A03_10675"/>
<evidence type="ECO:0000256" key="4">
    <source>
        <dbReference type="ARBA" id="ARBA00022679"/>
    </source>
</evidence>
<comment type="subcellular location">
    <subcellularLocation>
        <location evidence="8">Cytoplasm</location>
    </subcellularLocation>
</comment>
<name>A0A178ME32_9CHLR</name>
<comment type="caution">
    <text evidence="13">The sequence shown here is derived from an EMBL/GenBank/DDBJ whole genome shotgun (WGS) entry which is preliminary data.</text>
</comment>
<dbReference type="Gene3D" id="3.30.60.20">
    <property type="match status" value="1"/>
</dbReference>
<dbReference type="SUPFAM" id="SSF57716">
    <property type="entry name" value="Glucocorticoid receptor-like (DNA-binding domain)"/>
    <property type="match status" value="1"/>
</dbReference>
<evidence type="ECO:0000313" key="13">
    <source>
        <dbReference type="EMBL" id="OAN47081.1"/>
    </source>
</evidence>
<feature type="binding site" evidence="10">
    <location>
        <position position="181"/>
    </location>
    <ligand>
        <name>substrate</name>
    </ligand>
</feature>
<evidence type="ECO:0000256" key="1">
    <source>
        <dbReference type="ARBA" id="ARBA00007587"/>
    </source>
</evidence>
<dbReference type="GO" id="GO:0046104">
    <property type="term" value="P:thymidine metabolic process"/>
    <property type="evidence" value="ECO:0007669"/>
    <property type="project" value="TreeGrafter"/>
</dbReference>
<keyword evidence="4 8" id="KW-0808">Transferase</keyword>
<dbReference type="RefSeq" id="WP_066784740.1">
    <property type="nucleotide sequence ID" value="NZ_LWQS01000039.1"/>
</dbReference>
<dbReference type="InterPro" id="IPR001267">
    <property type="entry name" value="Thymidine_kinase"/>
</dbReference>
<feature type="binding site" evidence="8">
    <location>
        <begin position="87"/>
        <end position="90"/>
    </location>
    <ligand>
        <name>ATP</name>
        <dbReference type="ChEBI" id="CHEBI:30616"/>
    </ligand>
</feature>
<evidence type="ECO:0000256" key="3">
    <source>
        <dbReference type="ARBA" id="ARBA00022634"/>
    </source>
</evidence>
<sequence length="193" mass="21444">MTRPSDGGRIEVICGCMYSGKTEELIRRMRQVRIARQSYRIFTPRMDTRYAEGQVASHSGSRLEAITVATMREILAHAQDAHVVAIDELHLFDDDPAEMVRGCQWLADRGARVIVAGLDLNYRAEPFPAMMHLLALAEQVDKLYAICVKCGAYATRSQRLIDGKPAPANAPTIVVGGLDMYEARCRACYEPAV</sequence>
<feature type="active site" description="Proton acceptor" evidence="8 9">
    <location>
        <position position="88"/>
    </location>
</feature>
<evidence type="ECO:0000256" key="7">
    <source>
        <dbReference type="ARBA" id="ARBA00022840"/>
    </source>
</evidence>
<comment type="catalytic activity">
    <reaction evidence="8 11">
        <text>thymidine + ATP = dTMP + ADP + H(+)</text>
        <dbReference type="Rhea" id="RHEA:19129"/>
        <dbReference type="ChEBI" id="CHEBI:15378"/>
        <dbReference type="ChEBI" id="CHEBI:17748"/>
        <dbReference type="ChEBI" id="CHEBI:30616"/>
        <dbReference type="ChEBI" id="CHEBI:63528"/>
        <dbReference type="ChEBI" id="CHEBI:456216"/>
        <dbReference type="EC" id="2.7.1.21"/>
    </reaction>
</comment>
<keyword evidence="14" id="KW-1185">Reference proteome</keyword>
<feature type="binding site" evidence="8">
    <location>
        <position position="147"/>
    </location>
    <ligand>
        <name>Zn(2+)</name>
        <dbReference type="ChEBI" id="CHEBI:29105"/>
    </ligand>
</feature>
<dbReference type="AlphaFoldDB" id="A0A178ME32"/>
<protein>
    <recommendedName>
        <fullName evidence="2 8">Thymidine kinase</fullName>
        <ecNumber evidence="2 8">2.7.1.21</ecNumber>
    </recommendedName>
</protein>
<dbReference type="OrthoDB" id="9781579at2"/>
<evidence type="ECO:0000256" key="6">
    <source>
        <dbReference type="ARBA" id="ARBA00022777"/>
    </source>
</evidence>
<keyword evidence="7 8" id="KW-0067">ATP-binding</keyword>
<dbReference type="GO" id="GO:0005524">
    <property type="term" value="F:ATP binding"/>
    <property type="evidence" value="ECO:0007669"/>
    <property type="project" value="UniProtKB-UniRule"/>
</dbReference>
<organism evidence="13 14">
    <name type="scientific">Chloroflexus islandicus</name>
    <dbReference type="NCBI Taxonomy" id="1707952"/>
    <lineage>
        <taxon>Bacteria</taxon>
        <taxon>Bacillati</taxon>
        <taxon>Chloroflexota</taxon>
        <taxon>Chloroflexia</taxon>
        <taxon>Chloroflexales</taxon>
        <taxon>Chloroflexineae</taxon>
        <taxon>Chloroflexaceae</taxon>
        <taxon>Chloroflexus</taxon>
    </lineage>
</organism>
<proteinExistence type="inferred from homology"/>
<gene>
    <name evidence="8" type="primary">tdk</name>
    <name evidence="13" type="ORF">A6A03_10675</name>
</gene>
<dbReference type="GO" id="GO:0071897">
    <property type="term" value="P:DNA biosynthetic process"/>
    <property type="evidence" value="ECO:0007669"/>
    <property type="project" value="UniProtKB-KW"/>
</dbReference>
<dbReference type="Gene3D" id="3.40.50.300">
    <property type="entry name" value="P-loop containing nucleotide triphosphate hydrolases"/>
    <property type="match status" value="1"/>
</dbReference>
<dbReference type="NCBIfam" id="NF003296">
    <property type="entry name" value="PRK04296.1-1"/>
    <property type="match status" value="1"/>
</dbReference>
<dbReference type="PANTHER" id="PTHR11441">
    <property type="entry name" value="THYMIDINE KINASE"/>
    <property type="match status" value="1"/>
</dbReference>
<dbReference type="InterPro" id="IPR027417">
    <property type="entry name" value="P-loop_NTPase"/>
</dbReference>
<evidence type="ECO:0000256" key="8">
    <source>
        <dbReference type="HAMAP-Rule" id="MF_00124"/>
    </source>
</evidence>
<dbReference type="InterPro" id="IPR020633">
    <property type="entry name" value="Thymidine_kinase_CS"/>
</dbReference>
<evidence type="ECO:0000256" key="2">
    <source>
        <dbReference type="ARBA" id="ARBA00012118"/>
    </source>
</evidence>